<evidence type="ECO:0000313" key="3">
    <source>
        <dbReference type="Proteomes" id="UP000239735"/>
    </source>
</evidence>
<name>A0A2N9LAZ6_9BACT</name>
<feature type="transmembrane region" description="Helical" evidence="1">
    <location>
        <begin position="77"/>
        <end position="100"/>
    </location>
</feature>
<gene>
    <name evidence="2" type="ORF">SBA5_290167</name>
</gene>
<sequence>MGAKKRPIAVWVISCLFIVVGLVGLVHHFPQHLVFHRDDIWIELTELLALVAGVFMLLGHNWARWLALAWMAFHVAISWPVVRLVVIHTLILAAIAWLLFRRDARGYFTTPP</sequence>
<reference evidence="3" key="1">
    <citation type="submission" date="2018-02" db="EMBL/GenBank/DDBJ databases">
        <authorList>
            <person name="Hausmann B."/>
        </authorList>
    </citation>
    <scope>NUCLEOTIDE SEQUENCE [LARGE SCALE GENOMIC DNA]</scope>
    <source>
        <strain evidence="3">Peat soil MAG SbA5</strain>
    </source>
</reference>
<evidence type="ECO:0000256" key="1">
    <source>
        <dbReference type="SAM" id="Phobius"/>
    </source>
</evidence>
<proteinExistence type="predicted"/>
<keyword evidence="1" id="KW-0812">Transmembrane</keyword>
<feature type="transmembrane region" description="Helical" evidence="1">
    <location>
        <begin position="6"/>
        <end position="26"/>
    </location>
</feature>
<keyword evidence="1" id="KW-1133">Transmembrane helix</keyword>
<feature type="transmembrane region" description="Helical" evidence="1">
    <location>
        <begin position="47"/>
        <end position="65"/>
    </location>
</feature>
<protein>
    <submittedName>
        <fullName evidence="2">Putative membrane protein</fullName>
    </submittedName>
</protein>
<accession>A0A2N9LAZ6</accession>
<dbReference type="EMBL" id="OKRB01000085">
    <property type="protein sequence ID" value="SPE20313.1"/>
    <property type="molecule type" value="Genomic_DNA"/>
</dbReference>
<dbReference type="AlphaFoldDB" id="A0A2N9LAZ6"/>
<organism evidence="2 3">
    <name type="scientific">Candidatus Sulfuritelmatomonas gaucii</name>
    <dbReference type="NCBI Taxonomy" id="2043161"/>
    <lineage>
        <taxon>Bacteria</taxon>
        <taxon>Pseudomonadati</taxon>
        <taxon>Acidobacteriota</taxon>
        <taxon>Terriglobia</taxon>
        <taxon>Terriglobales</taxon>
        <taxon>Acidobacteriaceae</taxon>
        <taxon>Candidatus Sulfuritelmatomonas</taxon>
    </lineage>
</organism>
<dbReference type="OrthoDB" id="122507at2"/>
<evidence type="ECO:0000313" key="2">
    <source>
        <dbReference type="EMBL" id="SPE20313.1"/>
    </source>
</evidence>
<dbReference type="Proteomes" id="UP000239735">
    <property type="component" value="Unassembled WGS sequence"/>
</dbReference>
<keyword evidence="1" id="KW-0472">Membrane</keyword>